<dbReference type="CDD" id="cd03442">
    <property type="entry name" value="BFIT_BACH"/>
    <property type="match status" value="2"/>
</dbReference>
<dbReference type="Proteomes" id="UP001251870">
    <property type="component" value="Unassembled WGS sequence"/>
</dbReference>
<gene>
    <name evidence="5" type="ORF">RIL96_07015</name>
</gene>
<reference evidence="5 6" key="1">
    <citation type="submission" date="2023-09" db="EMBL/GenBank/DDBJ databases">
        <title>Description of three actinobacteria isolated from air of manufacturing shop in a pharmaceutical factory.</title>
        <authorList>
            <person name="Zhang D.-F."/>
        </authorList>
    </citation>
    <scope>NUCLEOTIDE SEQUENCE [LARGE SCALE GENOMIC DNA]</scope>
    <source>
        <strain evidence="5 6">LY-0111</strain>
    </source>
</reference>
<keyword evidence="2 3" id="KW-0378">Hydrolase</keyword>
<proteinExistence type="inferred from homology"/>
<evidence type="ECO:0000256" key="2">
    <source>
        <dbReference type="ARBA" id="ARBA00022801"/>
    </source>
</evidence>
<dbReference type="EMBL" id="JAVKGR010000006">
    <property type="protein sequence ID" value="MDR8019315.1"/>
    <property type="molecule type" value="Genomic_DNA"/>
</dbReference>
<dbReference type="SUPFAM" id="SSF54637">
    <property type="entry name" value="Thioesterase/thiol ester dehydrase-isomerase"/>
    <property type="match status" value="2"/>
</dbReference>
<feature type="domain" description="HotDog ACOT-type" evidence="4">
    <location>
        <begin position="1"/>
        <end position="113"/>
    </location>
</feature>
<dbReference type="InterPro" id="IPR040170">
    <property type="entry name" value="Cytosol_ACT"/>
</dbReference>
<comment type="caution">
    <text evidence="5">The sequence shown here is derived from an EMBL/GenBank/DDBJ whole genome shotgun (WGS) entry which is preliminary data.</text>
</comment>
<sequence length="314" mass="35005">MARRSTIELTFHEVQGTSSDRAVPGGTVVDWIDRTAYACAASWARADCVTSYVGNMHFTTPVPKGRPVTVQARLVHTGTTSVHIQARVLVRREDQSWEVVTECMMIYVAVDSEGRPTPVEPFEPTTQRQRQRDADALRRIASRGQLEETIHSLPEGMGTSEALTLRFLADSEERYPDGKIRGGEVMRWIDQAAQICAERYCGYHAVAAVTGGVRFYRPVRTGDLVEVDARLVLTAQTAMHVLVSVRSGSRWETRPEQVAYGLPVMIAPDQDGSPRHITPWQPITDEDHAVAEKARRLREQRNALMLMPNPAAMA</sequence>
<dbReference type="PANTHER" id="PTHR11049:SF16">
    <property type="entry name" value="PROTEIN VDLD"/>
    <property type="match status" value="1"/>
</dbReference>
<keyword evidence="6" id="KW-1185">Reference proteome</keyword>
<dbReference type="Gene3D" id="3.10.129.10">
    <property type="entry name" value="Hotdog Thioesterase"/>
    <property type="match status" value="2"/>
</dbReference>
<evidence type="ECO:0000313" key="5">
    <source>
        <dbReference type="EMBL" id="MDR8019315.1"/>
    </source>
</evidence>
<evidence type="ECO:0000256" key="1">
    <source>
        <dbReference type="ARBA" id="ARBA00010458"/>
    </source>
</evidence>
<accession>A0ABU2DSP2</accession>
<feature type="domain" description="HotDog ACOT-type" evidence="4">
    <location>
        <begin position="159"/>
        <end position="271"/>
    </location>
</feature>
<dbReference type="InterPro" id="IPR033120">
    <property type="entry name" value="HOTDOG_ACOT"/>
</dbReference>
<evidence type="ECO:0000313" key="6">
    <source>
        <dbReference type="Proteomes" id="UP001251870"/>
    </source>
</evidence>
<evidence type="ECO:0000259" key="4">
    <source>
        <dbReference type="PROSITE" id="PS51770"/>
    </source>
</evidence>
<organism evidence="5 6">
    <name type="scientific">Nesterenkonia aerolata</name>
    <dbReference type="NCBI Taxonomy" id="3074079"/>
    <lineage>
        <taxon>Bacteria</taxon>
        <taxon>Bacillati</taxon>
        <taxon>Actinomycetota</taxon>
        <taxon>Actinomycetes</taxon>
        <taxon>Micrococcales</taxon>
        <taxon>Micrococcaceae</taxon>
        <taxon>Nesterenkonia</taxon>
    </lineage>
</organism>
<dbReference type="PROSITE" id="PS51770">
    <property type="entry name" value="HOTDOG_ACOT"/>
    <property type="match status" value="2"/>
</dbReference>
<comment type="similarity">
    <text evidence="1">Belongs to the acyl coenzyme A hydrolase family.</text>
</comment>
<dbReference type="RefSeq" id="WP_310548302.1">
    <property type="nucleotide sequence ID" value="NZ_JAVKGR010000006.1"/>
</dbReference>
<dbReference type="PANTHER" id="PTHR11049">
    <property type="entry name" value="ACYL COENZYME A THIOESTER HYDROLASE"/>
    <property type="match status" value="1"/>
</dbReference>
<protein>
    <submittedName>
        <fullName evidence="5">Hotdog domain-containing protein</fullName>
    </submittedName>
</protein>
<dbReference type="InterPro" id="IPR029069">
    <property type="entry name" value="HotDog_dom_sf"/>
</dbReference>
<evidence type="ECO:0000256" key="3">
    <source>
        <dbReference type="PROSITE-ProRule" id="PRU01106"/>
    </source>
</evidence>
<name>A0ABU2DSP2_9MICC</name>
<dbReference type="InterPro" id="IPR006683">
    <property type="entry name" value="Thioestr_dom"/>
</dbReference>
<dbReference type="Pfam" id="PF03061">
    <property type="entry name" value="4HBT"/>
    <property type="match status" value="2"/>
</dbReference>